<accession>A0AAE7VE18</accession>
<evidence type="ECO:0000313" key="2">
    <source>
        <dbReference type="EMBL" id="QXN74345.1"/>
    </source>
</evidence>
<evidence type="ECO:0000313" key="3">
    <source>
        <dbReference type="Proteomes" id="UP000827554"/>
    </source>
</evidence>
<proteinExistence type="predicted"/>
<dbReference type="Proteomes" id="UP000827554">
    <property type="component" value="Segment"/>
</dbReference>
<reference evidence="2 3" key="1">
    <citation type="submission" date="2021-05" db="EMBL/GenBank/DDBJ databases">
        <authorList>
            <person name="Bhalla S."/>
            <person name="Clase K."/>
            <person name="Cornely K."/>
            <person name="Forsyth M.H."/>
            <person name="Gosselin S."/>
            <person name="Jensen A."/>
            <person name="Nieto F."/>
            <person name="Tarbox B."/>
            <person name="Butela K.A."/>
            <person name="Garlena R.A."/>
            <person name="Russell D.A."/>
            <person name="Jacobs-Sera D."/>
            <person name="Hatfull G.F."/>
        </authorList>
    </citation>
    <scope>NUCLEOTIDE SEQUENCE [LARGE SCALE GENOMIC DNA]</scope>
</reference>
<feature type="coiled-coil region" evidence="1">
    <location>
        <begin position="30"/>
        <end position="64"/>
    </location>
</feature>
<protein>
    <submittedName>
        <fullName evidence="2">Uncharacterized protein</fullName>
    </submittedName>
</protein>
<dbReference type="EMBL" id="MZ322021">
    <property type="protein sequence ID" value="QXN74345.1"/>
    <property type="molecule type" value="Genomic_DNA"/>
</dbReference>
<keyword evidence="1" id="KW-0175">Coiled coil</keyword>
<evidence type="ECO:0000256" key="1">
    <source>
        <dbReference type="SAM" id="Coils"/>
    </source>
</evidence>
<name>A0AAE7VE18_9CAUD</name>
<gene>
    <name evidence="2" type="primary">130</name>
    <name evidence="2" type="ORF">SEA_CAFASSO_130</name>
</gene>
<keyword evidence="3" id="KW-1185">Reference proteome</keyword>
<sequence>MPPTSTPEELAAARLAQLADVPHGDIARYVVELEKAARELNSRAEDLAEENDNLREAVKASAIEDLAQRVGELDAVTECYREHLDRQQFTGNPPPADLHEALLDTIDRIVSECHGHELIERLRT</sequence>
<organism evidence="2 3">
    <name type="scientific">Gordonia phage Cafasso</name>
    <dbReference type="NCBI Taxonomy" id="2851095"/>
    <lineage>
        <taxon>Viruses</taxon>
        <taxon>Duplodnaviria</taxon>
        <taxon>Heunggongvirae</taxon>
        <taxon>Uroviricota</taxon>
        <taxon>Caudoviricetes</taxon>
        <taxon>Kruegerviridae</taxon>
        <taxon>Cafassovirus</taxon>
        <taxon>Cafassovirus cafasso</taxon>
    </lineage>
</organism>